<dbReference type="SUPFAM" id="SSF51735">
    <property type="entry name" value="NAD(P)-binding Rossmann-fold domains"/>
    <property type="match status" value="1"/>
</dbReference>
<dbReference type="GeneID" id="83196841"/>
<sequence>MTSPHKALIANASRSADLTTRPLPALRADYLLIKTVSVALNPTDWKHVRDGLAPGTTVGCDYAGIVEAVGPKVVKRFAKGDHVFGFAQGCNVMQKEDGAFAEYMVAKGDVQWRKPENVSFEEAATLGIGIATVVQSLYQGLGLEWPKAGGEEEEVQGSKGVILIYGGSTATGYLAVQCAKLSGYTVIATSSPHNFEYVRAAGADYVLDYKDPGAVGEVRKITDGKLKLVLDTISLEQSVKFCEAALSEEGGKYHSILSITPGRKDVQYSFSLAYTIIAEDMHRFGGEWPARPADKAYMESFGPLFESLLAQGKIKPIKPRVGERGLNGILDGLKQMEEKKVSGEKLVYNIADTA</sequence>
<dbReference type="OrthoDB" id="48317at2759"/>
<organism evidence="4 5">
    <name type="scientific">Penicillium chermesinum</name>
    <dbReference type="NCBI Taxonomy" id="63820"/>
    <lineage>
        <taxon>Eukaryota</taxon>
        <taxon>Fungi</taxon>
        <taxon>Dikarya</taxon>
        <taxon>Ascomycota</taxon>
        <taxon>Pezizomycotina</taxon>
        <taxon>Eurotiomycetes</taxon>
        <taxon>Eurotiomycetidae</taxon>
        <taxon>Eurotiales</taxon>
        <taxon>Aspergillaceae</taxon>
        <taxon>Penicillium</taxon>
    </lineage>
</organism>
<dbReference type="PANTHER" id="PTHR45348">
    <property type="entry name" value="HYPOTHETICAL OXIDOREDUCTASE (EUROFUNG)"/>
    <property type="match status" value="1"/>
</dbReference>
<comment type="caution">
    <text evidence="4">The sequence shown here is derived from an EMBL/GenBank/DDBJ whole genome shotgun (WGS) entry which is preliminary data.</text>
</comment>
<gene>
    <name evidence="4" type="ORF">N7468_000241</name>
</gene>
<dbReference type="InterPro" id="IPR047122">
    <property type="entry name" value="Trans-enoyl_RdTase-like"/>
</dbReference>
<evidence type="ECO:0000256" key="2">
    <source>
        <dbReference type="ARBA" id="ARBA00023002"/>
    </source>
</evidence>
<dbReference type="Pfam" id="PF00107">
    <property type="entry name" value="ADH_zinc_N"/>
    <property type="match status" value="1"/>
</dbReference>
<protein>
    <submittedName>
        <fullName evidence="4">Zinc-binding oxidoreductase ToxD</fullName>
    </submittedName>
</protein>
<evidence type="ECO:0000313" key="4">
    <source>
        <dbReference type="EMBL" id="KAJ5248790.1"/>
    </source>
</evidence>
<feature type="domain" description="Enoyl reductase (ER)" evidence="3">
    <location>
        <begin position="11"/>
        <end position="347"/>
    </location>
</feature>
<dbReference type="Gene3D" id="3.40.50.720">
    <property type="entry name" value="NAD(P)-binding Rossmann-like Domain"/>
    <property type="match status" value="1"/>
</dbReference>
<dbReference type="GO" id="GO:0016651">
    <property type="term" value="F:oxidoreductase activity, acting on NAD(P)H"/>
    <property type="evidence" value="ECO:0007669"/>
    <property type="project" value="InterPro"/>
</dbReference>
<keyword evidence="2" id="KW-0560">Oxidoreductase</keyword>
<proteinExistence type="inferred from homology"/>
<comment type="similarity">
    <text evidence="1">Belongs to the zinc-containing alcohol dehydrogenase family.</text>
</comment>
<keyword evidence="5" id="KW-1185">Reference proteome</keyword>
<dbReference type="PANTHER" id="PTHR45348:SF2">
    <property type="entry name" value="ZINC-TYPE ALCOHOL DEHYDROGENASE-LIKE PROTEIN C2E1P3.01"/>
    <property type="match status" value="1"/>
</dbReference>
<dbReference type="Proteomes" id="UP001150941">
    <property type="component" value="Unassembled WGS sequence"/>
</dbReference>
<name>A0A9W9PJX4_9EURO</name>
<dbReference type="Pfam" id="PF08240">
    <property type="entry name" value="ADH_N"/>
    <property type="match status" value="1"/>
</dbReference>
<dbReference type="SMART" id="SM00829">
    <property type="entry name" value="PKS_ER"/>
    <property type="match status" value="1"/>
</dbReference>
<evidence type="ECO:0000313" key="5">
    <source>
        <dbReference type="Proteomes" id="UP001150941"/>
    </source>
</evidence>
<reference evidence="4" key="1">
    <citation type="submission" date="2022-11" db="EMBL/GenBank/DDBJ databases">
        <authorList>
            <person name="Petersen C."/>
        </authorList>
    </citation>
    <scope>NUCLEOTIDE SEQUENCE</scope>
    <source>
        <strain evidence="4">IBT 19713</strain>
    </source>
</reference>
<dbReference type="AlphaFoldDB" id="A0A9W9PJX4"/>
<evidence type="ECO:0000259" key="3">
    <source>
        <dbReference type="SMART" id="SM00829"/>
    </source>
</evidence>
<dbReference type="InterPro" id="IPR013149">
    <property type="entry name" value="ADH-like_C"/>
</dbReference>
<dbReference type="EMBL" id="JAPQKS010000001">
    <property type="protein sequence ID" value="KAJ5248790.1"/>
    <property type="molecule type" value="Genomic_DNA"/>
</dbReference>
<accession>A0A9W9PJX4</accession>
<dbReference type="InterPro" id="IPR011032">
    <property type="entry name" value="GroES-like_sf"/>
</dbReference>
<dbReference type="InterPro" id="IPR020843">
    <property type="entry name" value="ER"/>
</dbReference>
<dbReference type="InterPro" id="IPR036291">
    <property type="entry name" value="NAD(P)-bd_dom_sf"/>
</dbReference>
<reference evidence="4" key="2">
    <citation type="journal article" date="2023" name="IMA Fungus">
        <title>Comparative genomic study of the Penicillium genus elucidates a diverse pangenome and 15 lateral gene transfer events.</title>
        <authorList>
            <person name="Petersen C."/>
            <person name="Sorensen T."/>
            <person name="Nielsen M.R."/>
            <person name="Sondergaard T.E."/>
            <person name="Sorensen J.L."/>
            <person name="Fitzpatrick D.A."/>
            <person name="Frisvad J.C."/>
            <person name="Nielsen K.L."/>
        </authorList>
    </citation>
    <scope>NUCLEOTIDE SEQUENCE</scope>
    <source>
        <strain evidence="4">IBT 19713</strain>
    </source>
</reference>
<evidence type="ECO:0000256" key="1">
    <source>
        <dbReference type="ARBA" id="ARBA00008072"/>
    </source>
</evidence>
<dbReference type="CDD" id="cd08249">
    <property type="entry name" value="enoyl_reductase_like"/>
    <property type="match status" value="1"/>
</dbReference>
<dbReference type="InterPro" id="IPR013154">
    <property type="entry name" value="ADH-like_N"/>
</dbReference>
<dbReference type="Gene3D" id="3.90.180.10">
    <property type="entry name" value="Medium-chain alcohol dehydrogenases, catalytic domain"/>
    <property type="match status" value="1"/>
</dbReference>
<dbReference type="RefSeq" id="XP_058335569.1">
    <property type="nucleotide sequence ID" value="XM_058469538.1"/>
</dbReference>
<dbReference type="SUPFAM" id="SSF50129">
    <property type="entry name" value="GroES-like"/>
    <property type="match status" value="1"/>
</dbReference>